<protein>
    <submittedName>
        <fullName evidence="1">Uncharacterized protein</fullName>
    </submittedName>
</protein>
<evidence type="ECO:0000313" key="1">
    <source>
        <dbReference type="EMBL" id="GAA4632234.1"/>
    </source>
</evidence>
<name>A0ABP8UHN9_9ACTN</name>
<comment type="caution">
    <text evidence="1">The sequence shown here is derived from an EMBL/GenBank/DDBJ whole genome shotgun (WGS) entry which is preliminary data.</text>
</comment>
<gene>
    <name evidence="1" type="ORF">GCM10023196_064810</name>
</gene>
<proteinExistence type="predicted"/>
<dbReference type="EMBL" id="BAABHK010000010">
    <property type="protein sequence ID" value="GAA4632234.1"/>
    <property type="molecule type" value="Genomic_DNA"/>
</dbReference>
<evidence type="ECO:0000313" key="2">
    <source>
        <dbReference type="Proteomes" id="UP001501442"/>
    </source>
</evidence>
<dbReference type="Proteomes" id="UP001501442">
    <property type="component" value="Unassembled WGS sequence"/>
</dbReference>
<keyword evidence="2" id="KW-1185">Reference proteome</keyword>
<sequence length="65" mass="6214">MGDAVAGAARATGAIVAASATASAGSRRFNMRGLLGCGEWAGSPEGLAAAVFPLCCRDGNASADG</sequence>
<reference evidence="2" key="1">
    <citation type="journal article" date="2019" name="Int. J. Syst. Evol. Microbiol.">
        <title>The Global Catalogue of Microorganisms (GCM) 10K type strain sequencing project: providing services to taxonomists for standard genome sequencing and annotation.</title>
        <authorList>
            <consortium name="The Broad Institute Genomics Platform"/>
            <consortium name="The Broad Institute Genome Sequencing Center for Infectious Disease"/>
            <person name="Wu L."/>
            <person name="Ma J."/>
        </authorList>
    </citation>
    <scope>NUCLEOTIDE SEQUENCE [LARGE SCALE GENOMIC DNA]</scope>
    <source>
        <strain evidence="2">JCM 17939</strain>
    </source>
</reference>
<accession>A0ABP8UHN9</accession>
<organism evidence="1 2">
    <name type="scientific">Actinoallomurus vinaceus</name>
    <dbReference type="NCBI Taxonomy" id="1080074"/>
    <lineage>
        <taxon>Bacteria</taxon>
        <taxon>Bacillati</taxon>
        <taxon>Actinomycetota</taxon>
        <taxon>Actinomycetes</taxon>
        <taxon>Streptosporangiales</taxon>
        <taxon>Thermomonosporaceae</taxon>
        <taxon>Actinoallomurus</taxon>
    </lineage>
</organism>